<protein>
    <submittedName>
        <fullName evidence="1">Uncharacterized protein</fullName>
    </submittedName>
</protein>
<name>A0AB34IDY5_PRYPA</name>
<evidence type="ECO:0000313" key="1">
    <source>
        <dbReference type="EMBL" id="KAL1496183.1"/>
    </source>
</evidence>
<organism evidence="1 2">
    <name type="scientific">Prymnesium parvum</name>
    <name type="common">Toxic golden alga</name>
    <dbReference type="NCBI Taxonomy" id="97485"/>
    <lineage>
        <taxon>Eukaryota</taxon>
        <taxon>Haptista</taxon>
        <taxon>Haptophyta</taxon>
        <taxon>Prymnesiophyceae</taxon>
        <taxon>Prymnesiales</taxon>
        <taxon>Prymnesiaceae</taxon>
        <taxon>Prymnesium</taxon>
    </lineage>
</organism>
<evidence type="ECO:0000313" key="2">
    <source>
        <dbReference type="Proteomes" id="UP001515480"/>
    </source>
</evidence>
<accession>A0AB34IDY5</accession>
<keyword evidence="2" id="KW-1185">Reference proteome</keyword>
<dbReference type="Proteomes" id="UP001515480">
    <property type="component" value="Unassembled WGS sequence"/>
</dbReference>
<dbReference type="AlphaFoldDB" id="A0AB34IDY5"/>
<comment type="caution">
    <text evidence="1">The sequence shown here is derived from an EMBL/GenBank/DDBJ whole genome shotgun (WGS) entry which is preliminary data.</text>
</comment>
<dbReference type="EMBL" id="JBGBPQ010000030">
    <property type="protein sequence ID" value="KAL1496183.1"/>
    <property type="molecule type" value="Genomic_DNA"/>
</dbReference>
<sequence length="104" mass="11447">MLAEIEATISLRFGVGTRVECNCGEWKEGTVVKHYYAQKSFAPGTCMPYLIRLTDGKYIFAPRDVDDVIRLPINIQLITPSETEMPAEVVGPDFGGSGNAAHDR</sequence>
<gene>
    <name evidence="1" type="ORF">AB1Y20_014799</name>
</gene>
<reference evidence="1 2" key="1">
    <citation type="journal article" date="2024" name="Science">
        <title>Giant polyketide synthase enzymes in the biosynthesis of giant marine polyether toxins.</title>
        <authorList>
            <person name="Fallon T.R."/>
            <person name="Shende V.V."/>
            <person name="Wierzbicki I.H."/>
            <person name="Pendleton A.L."/>
            <person name="Watervoot N.F."/>
            <person name="Auber R.P."/>
            <person name="Gonzalez D.J."/>
            <person name="Wisecaver J.H."/>
            <person name="Moore B.S."/>
        </authorList>
    </citation>
    <scope>NUCLEOTIDE SEQUENCE [LARGE SCALE GENOMIC DNA]</scope>
    <source>
        <strain evidence="1 2">12B1</strain>
    </source>
</reference>
<proteinExistence type="predicted"/>